<proteinExistence type="predicted"/>
<dbReference type="AlphaFoldDB" id="A0A8D1K4V0"/>
<dbReference type="Ensembl" id="ENSSSCT00040023542.1">
    <property type="protein sequence ID" value="ENSSSCP00040009940.1"/>
    <property type="gene ID" value="ENSSSCG00040017459.1"/>
</dbReference>
<dbReference type="SMART" id="SM00406">
    <property type="entry name" value="IGv"/>
    <property type="match status" value="1"/>
</dbReference>
<keyword evidence="1" id="KW-0732">Signal</keyword>
<dbReference type="PANTHER" id="PTHR23267">
    <property type="entry name" value="IMMUNOGLOBULIN LIGHT CHAIN"/>
    <property type="match status" value="1"/>
</dbReference>
<dbReference type="Gene3D" id="2.60.40.10">
    <property type="entry name" value="Immunoglobulins"/>
    <property type="match status" value="1"/>
</dbReference>
<feature type="signal peptide" evidence="1">
    <location>
        <begin position="1"/>
        <end position="20"/>
    </location>
</feature>
<organism evidence="3 4">
    <name type="scientific">Sus scrofa</name>
    <name type="common">Pig</name>
    <dbReference type="NCBI Taxonomy" id="9823"/>
    <lineage>
        <taxon>Eukaryota</taxon>
        <taxon>Metazoa</taxon>
        <taxon>Chordata</taxon>
        <taxon>Craniata</taxon>
        <taxon>Vertebrata</taxon>
        <taxon>Euteleostomi</taxon>
        <taxon>Mammalia</taxon>
        <taxon>Eutheria</taxon>
        <taxon>Laurasiatheria</taxon>
        <taxon>Artiodactyla</taxon>
        <taxon>Suina</taxon>
        <taxon>Suidae</taxon>
        <taxon>Sus</taxon>
    </lineage>
</organism>
<dbReference type="InterPro" id="IPR013783">
    <property type="entry name" value="Ig-like_fold"/>
</dbReference>
<dbReference type="InterPro" id="IPR050150">
    <property type="entry name" value="IgV_Light_Chain"/>
</dbReference>
<reference evidence="3" key="1">
    <citation type="submission" date="2025-05" db="UniProtKB">
        <authorList>
            <consortium name="Ensembl"/>
        </authorList>
    </citation>
    <scope>IDENTIFICATION</scope>
</reference>
<accession>A0A8D1K4V0</accession>
<dbReference type="InterPro" id="IPR036179">
    <property type="entry name" value="Ig-like_dom_sf"/>
</dbReference>
<dbReference type="InterPro" id="IPR007110">
    <property type="entry name" value="Ig-like_dom"/>
</dbReference>
<feature type="chain" id="PRO_5044687180" description="Ig-like domain-containing protein" evidence="1">
    <location>
        <begin position="21"/>
        <end position="146"/>
    </location>
</feature>
<evidence type="ECO:0000259" key="2">
    <source>
        <dbReference type="PROSITE" id="PS50835"/>
    </source>
</evidence>
<evidence type="ECO:0000313" key="4">
    <source>
        <dbReference type="Proteomes" id="UP000694722"/>
    </source>
</evidence>
<dbReference type="Proteomes" id="UP000694720">
    <property type="component" value="Unplaced"/>
</dbReference>
<dbReference type="Proteomes" id="UP000694722">
    <property type="component" value="Unplaced"/>
</dbReference>
<dbReference type="FunFam" id="2.60.40.10:FF:001230">
    <property type="entry name" value="Immunoglobulin kappa variable 8-16"/>
    <property type="match status" value="1"/>
</dbReference>
<name>A0A8D1K4V0_PIG</name>
<dbReference type="PROSITE" id="PS50835">
    <property type="entry name" value="IG_LIKE"/>
    <property type="match status" value="1"/>
</dbReference>
<protein>
    <recommendedName>
        <fullName evidence="2">Ig-like domain-containing protein</fullName>
    </recommendedName>
</protein>
<dbReference type="InterPro" id="IPR013106">
    <property type="entry name" value="Ig_V-set"/>
</dbReference>
<dbReference type="Ensembl" id="ENSSSCT00035049682.1">
    <property type="protein sequence ID" value="ENSSSCP00035019871.1"/>
    <property type="gene ID" value="ENSSSCG00035037484.1"/>
</dbReference>
<evidence type="ECO:0000313" key="3">
    <source>
        <dbReference type="Ensembl" id="ENSSSCP00040009940.1"/>
    </source>
</evidence>
<sequence length="146" mass="15878">MGFPAQLLGLLLLWVPGSSGAIVLTQTPLSLSVSTGEPTSISCRSSLSLNSYEYTFLCWYLKKPGQSPQLLIYLASNWTSGVPDKFTSNGSETDVFLKISREDAGVYYCHQSIQYPPTVIQPLTQTPLLGAVLHTCVIWGAKGHLL</sequence>
<dbReference type="SUPFAM" id="SSF48726">
    <property type="entry name" value="Immunoglobulin"/>
    <property type="match status" value="1"/>
</dbReference>
<feature type="domain" description="Ig-like" evidence="2">
    <location>
        <begin position="16"/>
        <end position="109"/>
    </location>
</feature>
<dbReference type="Pfam" id="PF07686">
    <property type="entry name" value="V-set"/>
    <property type="match status" value="1"/>
</dbReference>
<evidence type="ECO:0000256" key="1">
    <source>
        <dbReference type="SAM" id="SignalP"/>
    </source>
</evidence>